<feature type="compositionally biased region" description="Basic residues" evidence="1">
    <location>
        <begin position="1"/>
        <end position="11"/>
    </location>
</feature>
<comment type="caution">
    <text evidence="2">The sequence shown here is derived from an EMBL/GenBank/DDBJ whole genome shotgun (WGS) entry which is preliminary data.</text>
</comment>
<sequence length="399" mass="44774">MVTAVKPRKSKPLPLVDLFRKTKNESLNQEPSLGSGVQNLPHSSLGMGGFEPYTPNTATLVNSLIRSKSRSRKGQDNDSETLFSPATHKAATPEPAYTTAAAPSRSRSLSRDTRTTARTRSSSRSRSYSVGEQSFIETNPLPPVPSIPPEHQLATKLSKTSINSLSPKSPKYASDIDRRPKYSHEQERNDFTIQHSEPLERSRSKPRAPSRSRTYGSKDTSPLHSRRMRASTSQSSSDEEDNIPLAATNIAPPWLQNRRLSMGAGLHVNLDRSVMHSSLLDDDEEEDDEDHIPIAILSPIRGEFMTAADKYKEKVRERMFKDSSESSDEQEDDNIPIQQIIQQRNQRRRSSSDDSPENERRGRSRNPSRITASEKRARSRAEKNLNIPPVPTLPLIYNI</sequence>
<feature type="compositionally biased region" description="Polar residues" evidence="1">
    <location>
        <begin position="25"/>
        <end position="42"/>
    </location>
</feature>
<protein>
    <submittedName>
        <fullName evidence="2">Uncharacterized protein</fullName>
    </submittedName>
</protein>
<dbReference type="Proteomes" id="UP000612746">
    <property type="component" value="Unassembled WGS sequence"/>
</dbReference>
<reference evidence="2" key="1">
    <citation type="submission" date="2020-12" db="EMBL/GenBank/DDBJ databases">
        <title>Metabolic potential, ecology and presence of endohyphal bacteria is reflected in genomic diversity of Mucoromycotina.</title>
        <authorList>
            <person name="Muszewska A."/>
            <person name="Okrasinska A."/>
            <person name="Steczkiewicz K."/>
            <person name="Drgas O."/>
            <person name="Orlowska M."/>
            <person name="Perlinska-Lenart U."/>
            <person name="Aleksandrzak-Piekarczyk T."/>
            <person name="Szatraj K."/>
            <person name="Zielenkiewicz U."/>
            <person name="Pilsyk S."/>
            <person name="Malc E."/>
            <person name="Mieczkowski P."/>
            <person name="Kruszewska J.S."/>
            <person name="Biernat P."/>
            <person name="Pawlowska J."/>
        </authorList>
    </citation>
    <scope>NUCLEOTIDE SEQUENCE</scope>
    <source>
        <strain evidence="2">WA0000051536</strain>
    </source>
</reference>
<feature type="compositionally biased region" description="Low complexity" evidence="1">
    <location>
        <begin position="335"/>
        <end position="344"/>
    </location>
</feature>
<feature type="region of interest" description="Disordered" evidence="1">
    <location>
        <begin position="1"/>
        <end position="51"/>
    </location>
</feature>
<feature type="compositionally biased region" description="Low complexity" evidence="1">
    <location>
        <begin position="116"/>
        <end position="129"/>
    </location>
</feature>
<feature type="compositionally biased region" description="Basic and acidic residues" evidence="1">
    <location>
        <begin position="174"/>
        <end position="190"/>
    </location>
</feature>
<dbReference type="EMBL" id="JAEPRA010000001">
    <property type="protein sequence ID" value="KAG2189502.1"/>
    <property type="molecule type" value="Genomic_DNA"/>
</dbReference>
<accession>A0A8H7UPP1</accession>
<dbReference type="AlphaFoldDB" id="A0A8H7UPP1"/>
<evidence type="ECO:0000313" key="3">
    <source>
        <dbReference type="Proteomes" id="UP000612746"/>
    </source>
</evidence>
<proteinExistence type="predicted"/>
<keyword evidence="3" id="KW-1185">Reference proteome</keyword>
<gene>
    <name evidence="2" type="ORF">INT44_004644</name>
</gene>
<name>A0A8H7UPP1_9FUNG</name>
<feature type="compositionally biased region" description="Basic and acidic residues" evidence="1">
    <location>
        <begin position="372"/>
        <end position="383"/>
    </location>
</feature>
<feature type="region of interest" description="Disordered" evidence="1">
    <location>
        <begin position="317"/>
        <end position="391"/>
    </location>
</feature>
<feature type="compositionally biased region" description="Low complexity" evidence="1">
    <location>
        <begin position="90"/>
        <end position="107"/>
    </location>
</feature>
<evidence type="ECO:0000256" key="1">
    <source>
        <dbReference type="SAM" id="MobiDB-lite"/>
    </source>
</evidence>
<dbReference type="OrthoDB" id="2290247at2759"/>
<evidence type="ECO:0000313" key="2">
    <source>
        <dbReference type="EMBL" id="KAG2189502.1"/>
    </source>
</evidence>
<feature type="compositionally biased region" description="Polar residues" evidence="1">
    <location>
        <begin position="214"/>
        <end position="223"/>
    </location>
</feature>
<feature type="compositionally biased region" description="Acidic residues" evidence="1">
    <location>
        <begin position="325"/>
        <end position="334"/>
    </location>
</feature>
<organism evidence="2 3">
    <name type="scientific">Umbelopsis vinacea</name>
    <dbReference type="NCBI Taxonomy" id="44442"/>
    <lineage>
        <taxon>Eukaryota</taxon>
        <taxon>Fungi</taxon>
        <taxon>Fungi incertae sedis</taxon>
        <taxon>Mucoromycota</taxon>
        <taxon>Mucoromycotina</taxon>
        <taxon>Umbelopsidomycetes</taxon>
        <taxon>Umbelopsidales</taxon>
        <taxon>Umbelopsidaceae</taxon>
        <taxon>Umbelopsis</taxon>
    </lineage>
</organism>
<feature type="region of interest" description="Disordered" evidence="1">
    <location>
        <begin position="66"/>
        <end position="244"/>
    </location>
</feature>
<feature type="compositionally biased region" description="Polar residues" evidence="1">
    <location>
        <begin position="155"/>
        <end position="167"/>
    </location>
</feature>